<feature type="domain" description="Type I restriction modification DNA specificity" evidence="4">
    <location>
        <begin position="220"/>
        <end position="401"/>
    </location>
</feature>
<dbReference type="GO" id="GO:0009307">
    <property type="term" value="P:DNA restriction-modification system"/>
    <property type="evidence" value="ECO:0007669"/>
    <property type="project" value="UniProtKB-KW"/>
</dbReference>
<dbReference type="SUPFAM" id="SSF116734">
    <property type="entry name" value="DNA methylase specificity domain"/>
    <property type="match status" value="2"/>
</dbReference>
<reference evidence="5 6" key="1">
    <citation type="submission" date="2016-10" db="EMBL/GenBank/DDBJ databases">
        <authorList>
            <person name="de Groot N.N."/>
        </authorList>
    </citation>
    <scope>NUCLEOTIDE SEQUENCE [LARGE SCALE GENOMIC DNA]</scope>
    <source>
        <strain evidence="5">MBHS1</strain>
    </source>
</reference>
<dbReference type="PANTHER" id="PTHR30408:SF12">
    <property type="entry name" value="TYPE I RESTRICTION ENZYME MJAVIII SPECIFICITY SUBUNIT"/>
    <property type="match status" value="1"/>
</dbReference>
<evidence type="ECO:0000313" key="5">
    <source>
        <dbReference type="EMBL" id="SEH04243.1"/>
    </source>
</evidence>
<dbReference type="InterPro" id="IPR000055">
    <property type="entry name" value="Restrct_endonuc_typeI_TRD"/>
</dbReference>
<dbReference type="PANTHER" id="PTHR30408">
    <property type="entry name" value="TYPE-1 RESTRICTION ENZYME ECOKI SPECIFICITY PROTEIN"/>
    <property type="match status" value="1"/>
</dbReference>
<organism evidence="5 6">
    <name type="scientific">Candidatus Venteria ishoeyi</name>
    <dbReference type="NCBI Taxonomy" id="1899563"/>
    <lineage>
        <taxon>Bacteria</taxon>
        <taxon>Pseudomonadati</taxon>
        <taxon>Pseudomonadota</taxon>
        <taxon>Gammaproteobacteria</taxon>
        <taxon>Thiotrichales</taxon>
        <taxon>Thiotrichaceae</taxon>
        <taxon>Venteria</taxon>
    </lineage>
</organism>
<accession>A0A1H6F3U7</accession>
<gene>
    <name evidence="5" type="ORF">MBHS_00088</name>
</gene>
<evidence type="ECO:0000256" key="3">
    <source>
        <dbReference type="ARBA" id="ARBA00023125"/>
    </source>
</evidence>
<dbReference type="Gene3D" id="1.10.287.1120">
    <property type="entry name" value="Bipartite methylase S protein"/>
    <property type="match status" value="1"/>
</dbReference>
<dbReference type="Gene3D" id="3.90.220.20">
    <property type="entry name" value="DNA methylase specificity domains"/>
    <property type="match status" value="2"/>
</dbReference>
<name>A0A1H6F3U7_9GAMM</name>
<feature type="domain" description="Type I restriction modification DNA specificity" evidence="4">
    <location>
        <begin position="21"/>
        <end position="189"/>
    </location>
</feature>
<keyword evidence="6" id="KW-1185">Reference proteome</keyword>
<dbReference type="EMBL" id="FMSV02000030">
    <property type="protein sequence ID" value="SEH04243.1"/>
    <property type="molecule type" value="Genomic_DNA"/>
</dbReference>
<dbReference type="CDD" id="cd17259">
    <property type="entry name" value="RMtype1_S_StySKI-TRD2-CR2_like"/>
    <property type="match status" value="1"/>
</dbReference>
<comment type="similarity">
    <text evidence="1">Belongs to the type-I restriction system S methylase family.</text>
</comment>
<protein>
    <submittedName>
        <fullName evidence="5">Type I restriction modification DNA specificity domain protein</fullName>
    </submittedName>
</protein>
<evidence type="ECO:0000256" key="1">
    <source>
        <dbReference type="ARBA" id="ARBA00010923"/>
    </source>
</evidence>
<evidence type="ECO:0000259" key="4">
    <source>
        <dbReference type="Pfam" id="PF01420"/>
    </source>
</evidence>
<dbReference type="Pfam" id="PF01420">
    <property type="entry name" value="Methylase_S"/>
    <property type="match status" value="2"/>
</dbReference>
<dbReference type="InterPro" id="IPR052021">
    <property type="entry name" value="Type-I_RS_S_subunit"/>
</dbReference>
<keyword evidence="2" id="KW-0680">Restriction system</keyword>
<evidence type="ECO:0000313" key="6">
    <source>
        <dbReference type="Proteomes" id="UP000236724"/>
    </source>
</evidence>
<evidence type="ECO:0000256" key="2">
    <source>
        <dbReference type="ARBA" id="ARBA00022747"/>
    </source>
</evidence>
<keyword evidence="3" id="KW-0238">DNA-binding</keyword>
<dbReference type="RefSeq" id="WP_177428096.1">
    <property type="nucleotide sequence ID" value="NZ_FMSV02000030.1"/>
</dbReference>
<dbReference type="AlphaFoldDB" id="A0A1H6F3U7"/>
<dbReference type="InterPro" id="IPR044946">
    <property type="entry name" value="Restrct_endonuc_typeI_TRD_sf"/>
</dbReference>
<sequence length="419" mass="47491">MNKPEKKGLVPELRFPEFLGEWDKKVLEQVAEYENGKAHEQDIDDQGRYIVVNSKFISTEGEVKKFSNIGNLLANEDDILMVLSDIPNGRAIAKCFYVDKDNTYTVNQRVCKLTTKNIVSEMLFFILDRNAYFLAFDDGVKQTNLKKGNVLNFPILLPKDVAEQQKIADCLTAIDDLITAQTQKLDTLKTHKKGLMQQLFPAEGETLPKLRFPEFRDEGEWNTKALGKLIKINSGKGFKASEYSTDGIRLLQIENVGYSSVKWTENTIYLPKSYTLEYPGLVLCEGDIVLALNRPVTNNELKIARLRQLDEPSLLYQRVGKLELLSEAIVDDFVFHMSQWFIRDFVIKQSIGSDQPFISVKTLYAQEITIPSPPEQQKIADCLASLDALITAQAEKIDTLKTHKKGLMQQLFPTPEANG</sequence>
<proteinExistence type="inferred from homology"/>
<dbReference type="GO" id="GO:0003677">
    <property type="term" value="F:DNA binding"/>
    <property type="evidence" value="ECO:0007669"/>
    <property type="project" value="UniProtKB-KW"/>
</dbReference>
<dbReference type="Proteomes" id="UP000236724">
    <property type="component" value="Unassembled WGS sequence"/>
</dbReference>